<dbReference type="GO" id="GO:0035336">
    <property type="term" value="P:long-chain fatty-acyl-CoA metabolic process"/>
    <property type="evidence" value="ECO:0007669"/>
    <property type="project" value="TreeGrafter"/>
</dbReference>
<name>A0A9P0GCU0_9CUCU</name>
<dbReference type="AlphaFoldDB" id="A0A9P0GCU0"/>
<dbReference type="GO" id="GO:0005886">
    <property type="term" value="C:plasma membrane"/>
    <property type="evidence" value="ECO:0007669"/>
    <property type="project" value="TreeGrafter"/>
</dbReference>
<proteinExistence type="inferred from homology"/>
<evidence type="ECO:0000256" key="1">
    <source>
        <dbReference type="ARBA" id="ARBA00006432"/>
    </source>
</evidence>
<evidence type="ECO:0000256" key="7">
    <source>
        <dbReference type="ARBA" id="ARBA00036813"/>
    </source>
</evidence>
<dbReference type="GO" id="GO:0005524">
    <property type="term" value="F:ATP binding"/>
    <property type="evidence" value="ECO:0007669"/>
    <property type="project" value="UniProtKB-KW"/>
</dbReference>
<accession>A0A9P0GCU0</accession>
<comment type="similarity">
    <text evidence="1">Belongs to the ATP-dependent AMP-binding enzyme family.</text>
</comment>
<sequence length="714" mass="80765">MPSALSIEYNWFFSLLYGFIFVVVFIFDVLTFPIYFILQNPIKNMKLSKIKRSTIIDRGNDYMTIKTTKKPFDTHKEIERENIKTMTELFEHAVKKYKEKRCLGTRQIIGEEDEEQPNGRLFKKYILGDYNWLSFTDVDRLASLFGKGLRELGNKPQQPIAILAETQARWMIAAQAAFKNSVPLVTIYATLGEEAIAHAINETEVSVVITSFALLPKFKKILNLTPNVKTIIYMEDQLETLKNKDGFKVGVNILGFDEVLHIDTNTTDQVRPTPDDIAIIMYTSGSTGVPKGVKLLHRNLIASIKAFTDCTKLYKEEVVMGYLPLAHVFELLVESGVMYMGMKIGYSSALTMIDTASKIKRGTKGDASMLKPTFTCCVPLILDRIAKAVLDKVEKSSGIKKVMFKFGYNYKNRWRKIGFSTPLTDKIIFQATRNIMGGHLHVMAVGGAPLTADTHELIRTCLCIDALQGYGLTETCACASNQDKYDLQYERVGSPMTTALIRIINWEEGNYYITDKPNPRGEIVIGGGIVSPGYYKNDEKTKEEFFEDKDTWWFRTGDIGEIHPDGSIKIIDRKKDLVKLQAGEYVSLGKVEALLSTNALVDSICVYAESTKSYCIALVVANPDNLKKLAAGKLNITNKTFEQLCDDKEVNKIAYQVIVDHSKKVKLEKFEIPEKIKLVKEIWTPETGLVTATFKLKRKEIQKFYAKDLKEIYA</sequence>
<keyword evidence="8" id="KW-1133">Transmembrane helix</keyword>
<evidence type="ECO:0000256" key="5">
    <source>
        <dbReference type="ARBA" id="ARBA00022840"/>
    </source>
</evidence>
<keyword evidence="3" id="KW-0547">Nucleotide-binding</keyword>
<dbReference type="InterPro" id="IPR000873">
    <property type="entry name" value="AMP-dep_synth/lig_dom"/>
</dbReference>
<dbReference type="PANTHER" id="PTHR43272:SF83">
    <property type="entry name" value="ACYL-COA SYNTHETASE LONG-CHAIN, ISOFORM J"/>
    <property type="match status" value="1"/>
</dbReference>
<keyword evidence="8" id="KW-0812">Transmembrane</keyword>
<dbReference type="InterPro" id="IPR020845">
    <property type="entry name" value="AMP-binding_CS"/>
</dbReference>
<organism evidence="10 11">
    <name type="scientific">Psylliodes chrysocephalus</name>
    <dbReference type="NCBI Taxonomy" id="3402493"/>
    <lineage>
        <taxon>Eukaryota</taxon>
        <taxon>Metazoa</taxon>
        <taxon>Ecdysozoa</taxon>
        <taxon>Arthropoda</taxon>
        <taxon>Hexapoda</taxon>
        <taxon>Insecta</taxon>
        <taxon>Pterygota</taxon>
        <taxon>Neoptera</taxon>
        <taxon>Endopterygota</taxon>
        <taxon>Coleoptera</taxon>
        <taxon>Polyphaga</taxon>
        <taxon>Cucujiformia</taxon>
        <taxon>Chrysomeloidea</taxon>
        <taxon>Chrysomelidae</taxon>
        <taxon>Galerucinae</taxon>
        <taxon>Alticini</taxon>
        <taxon>Psylliodes</taxon>
    </lineage>
</organism>
<dbReference type="PROSITE" id="PS00455">
    <property type="entry name" value="AMP_BINDING"/>
    <property type="match status" value="1"/>
</dbReference>
<feature type="domain" description="AMP-dependent synthetase/ligase" evidence="9">
    <location>
        <begin position="124"/>
        <end position="535"/>
    </location>
</feature>
<dbReference type="Pfam" id="PF00501">
    <property type="entry name" value="AMP-binding"/>
    <property type="match status" value="1"/>
</dbReference>
<protein>
    <recommendedName>
        <fullName evidence="6">long-chain-fatty-acid--CoA ligase</fullName>
        <ecNumber evidence="6">6.2.1.3</ecNumber>
    </recommendedName>
</protein>
<evidence type="ECO:0000313" key="11">
    <source>
        <dbReference type="Proteomes" id="UP001153636"/>
    </source>
</evidence>
<evidence type="ECO:0000256" key="2">
    <source>
        <dbReference type="ARBA" id="ARBA00022598"/>
    </source>
</evidence>
<evidence type="ECO:0000256" key="6">
    <source>
        <dbReference type="ARBA" id="ARBA00026121"/>
    </source>
</evidence>
<evidence type="ECO:0000256" key="8">
    <source>
        <dbReference type="SAM" id="Phobius"/>
    </source>
</evidence>
<evidence type="ECO:0000256" key="4">
    <source>
        <dbReference type="ARBA" id="ARBA00022832"/>
    </source>
</evidence>
<keyword evidence="2" id="KW-0436">Ligase</keyword>
<comment type="catalytic activity">
    <reaction evidence="7">
        <text>a long-chain fatty acid + ATP + CoA = a long-chain fatty acyl-CoA + AMP + diphosphate</text>
        <dbReference type="Rhea" id="RHEA:15421"/>
        <dbReference type="ChEBI" id="CHEBI:30616"/>
        <dbReference type="ChEBI" id="CHEBI:33019"/>
        <dbReference type="ChEBI" id="CHEBI:57287"/>
        <dbReference type="ChEBI" id="CHEBI:57560"/>
        <dbReference type="ChEBI" id="CHEBI:83139"/>
        <dbReference type="ChEBI" id="CHEBI:456215"/>
        <dbReference type="EC" id="6.2.1.3"/>
    </reaction>
</comment>
<feature type="transmembrane region" description="Helical" evidence="8">
    <location>
        <begin position="12"/>
        <end position="38"/>
    </location>
</feature>
<dbReference type="EMBL" id="OV651830">
    <property type="protein sequence ID" value="CAH1104812.1"/>
    <property type="molecule type" value="Genomic_DNA"/>
</dbReference>
<keyword evidence="8" id="KW-0472">Membrane</keyword>
<evidence type="ECO:0000313" key="10">
    <source>
        <dbReference type="EMBL" id="CAH1104812.1"/>
    </source>
</evidence>
<dbReference type="Proteomes" id="UP001153636">
    <property type="component" value="Chromosome 18"/>
</dbReference>
<dbReference type="EC" id="6.2.1.3" evidence="6"/>
<dbReference type="Gene3D" id="3.40.50.12780">
    <property type="entry name" value="N-terminal domain of ligase-like"/>
    <property type="match status" value="1"/>
</dbReference>
<dbReference type="InterPro" id="IPR042099">
    <property type="entry name" value="ANL_N_sf"/>
</dbReference>
<evidence type="ECO:0000256" key="3">
    <source>
        <dbReference type="ARBA" id="ARBA00022741"/>
    </source>
</evidence>
<keyword evidence="4" id="KW-0443">Lipid metabolism</keyword>
<keyword evidence="5" id="KW-0067">ATP-binding</keyword>
<dbReference type="GO" id="GO:0005783">
    <property type="term" value="C:endoplasmic reticulum"/>
    <property type="evidence" value="ECO:0007669"/>
    <property type="project" value="TreeGrafter"/>
</dbReference>
<dbReference type="GO" id="GO:0030182">
    <property type="term" value="P:neuron differentiation"/>
    <property type="evidence" value="ECO:0007669"/>
    <property type="project" value="TreeGrafter"/>
</dbReference>
<dbReference type="OrthoDB" id="1700726at2759"/>
<dbReference type="SUPFAM" id="SSF56801">
    <property type="entry name" value="Acetyl-CoA synthetase-like"/>
    <property type="match status" value="1"/>
</dbReference>
<evidence type="ECO:0000259" key="9">
    <source>
        <dbReference type="Pfam" id="PF00501"/>
    </source>
</evidence>
<gene>
    <name evidence="10" type="ORF">PSYICH_LOCUS5757</name>
</gene>
<dbReference type="GO" id="GO:0005811">
    <property type="term" value="C:lipid droplet"/>
    <property type="evidence" value="ECO:0007669"/>
    <property type="project" value="TreeGrafter"/>
</dbReference>
<keyword evidence="11" id="KW-1185">Reference proteome</keyword>
<keyword evidence="4" id="KW-0276">Fatty acid metabolism</keyword>
<dbReference type="PANTHER" id="PTHR43272">
    <property type="entry name" value="LONG-CHAIN-FATTY-ACID--COA LIGASE"/>
    <property type="match status" value="1"/>
</dbReference>
<dbReference type="GO" id="GO:0090433">
    <property type="term" value="F:palmitoyl-CoA ligase activity"/>
    <property type="evidence" value="ECO:0007669"/>
    <property type="project" value="TreeGrafter"/>
</dbReference>
<reference evidence="10" key="1">
    <citation type="submission" date="2022-01" db="EMBL/GenBank/DDBJ databases">
        <authorList>
            <person name="King R."/>
        </authorList>
    </citation>
    <scope>NUCLEOTIDE SEQUENCE</scope>
</reference>